<keyword evidence="8" id="KW-0862">Zinc</keyword>
<dbReference type="SUPFAM" id="SSF50630">
    <property type="entry name" value="Acid proteases"/>
    <property type="match status" value="1"/>
</dbReference>
<accession>A0ABY6LUL5</accession>
<dbReference type="InterPro" id="IPR054465">
    <property type="entry name" value="Integrase_p58-like_C"/>
</dbReference>
<keyword evidence="7" id="KW-0695">RNA-directed DNA polymerase</keyword>
<dbReference type="CDD" id="cd00303">
    <property type="entry name" value="retropepsin_like"/>
    <property type="match status" value="1"/>
</dbReference>
<evidence type="ECO:0000256" key="4">
    <source>
        <dbReference type="ARBA" id="ARBA00022722"/>
    </source>
</evidence>
<evidence type="ECO:0000313" key="14">
    <source>
        <dbReference type="EMBL" id="UYV84941.1"/>
    </source>
</evidence>
<dbReference type="Proteomes" id="UP001235939">
    <property type="component" value="Chromosome X"/>
</dbReference>
<dbReference type="SUPFAM" id="SSF53098">
    <property type="entry name" value="Ribonuclease H-like"/>
    <property type="match status" value="1"/>
</dbReference>
<feature type="non-terminal residue" evidence="14">
    <location>
        <position position="1933"/>
    </location>
</feature>
<dbReference type="EC" id="2.7.7.49" evidence="1"/>
<dbReference type="InterPro" id="IPR001584">
    <property type="entry name" value="Integrase_cat-core"/>
</dbReference>
<evidence type="ECO:0000313" key="15">
    <source>
        <dbReference type="Proteomes" id="UP001235939"/>
    </source>
</evidence>
<dbReference type="InterPro" id="IPR036875">
    <property type="entry name" value="Znf_CCHC_sf"/>
</dbReference>
<dbReference type="SMART" id="SM00343">
    <property type="entry name" value="ZnF_C2HC"/>
    <property type="match status" value="3"/>
</dbReference>
<name>A0ABY6LUL5_9ARAC</name>
<reference evidence="14 15" key="1">
    <citation type="submission" date="2022-03" db="EMBL/GenBank/DDBJ databases">
        <title>A chromosomal length assembly of Cordylochernes scorpioides.</title>
        <authorList>
            <person name="Zeh D."/>
            <person name="Zeh J."/>
        </authorList>
    </citation>
    <scope>NUCLEOTIDE SEQUENCE [LARGE SCALE GENOMIC DNA]</scope>
    <source>
        <strain evidence="14">IN4F17</strain>
        <tissue evidence="14">Whole Body</tissue>
    </source>
</reference>
<dbReference type="Gene3D" id="3.10.20.370">
    <property type="match status" value="1"/>
</dbReference>
<dbReference type="InterPro" id="IPR012337">
    <property type="entry name" value="RNaseH-like_sf"/>
</dbReference>
<dbReference type="CDD" id="cd09274">
    <property type="entry name" value="RNase_HI_RT_Ty3"/>
    <property type="match status" value="1"/>
</dbReference>
<sequence length="1933" mass="221900">MLYLEATEKASKPDKLKVAILLNFIGEEALKVFNTFHLKEDEGENFDLVINKFDNFCEPKKNVIFERFKFFSATQKDGESIDSFITELKGLSTSCEFESQKESLIRDRIVYGIQDKALQERLLREPNLTLLKAIEMCKTDEISKKQIKIMQNNQNICQIRKYEKKHSPKQNQESEKEFKCQRCGKSHRAKYCPAWGKRCSKCKKMNHFAAFFKCSAIKSLNDETEETVWSIHEAKVVHTLEWKKIHHSEWKGNMFQVGLWSRRRKHLDYLVEIKRLASSCNFGNFLEDSLRDKMVCGLYNAKIQNRILSEGDISLAKVIEIALSMEVAEKNTKLFHLEQGEDCVDKLRMERKVESNFQNGKCKHCEKNAIGFQLLLSSCWRTDPTARSEASVQSEIGSSVSGKTADPINLRRSLRLKGLPPEPELHQTSPIMLKSESGEETPAQVPSAYFSLQQPKCPSTFSGDGSEDSQRWLKDYKRIAQYNRWDNPMCLANAIFFLAGTARQWYENNEDVLTSWEVFQRALGETFGQQEEEIKKAEALLKIRAQKANESSESYIQDVLYLCQLIDPRMDNETKLGHLMKGVAEDVYQILIARDVDNVEQFLSQCRKIELLKKRRITTKKFERLPNVTSMACEEDELSSLIRRIVQEEVQRAFSQPMHTTDSLEEIIREEVKKNLAPISRTTTSPMMKQPRPAPTYDQAGRTFYNSSASLPKAREWRTPDDRPVCFHCGRPGHVVRYCRERRQIFANVRTRRDARRPVTLGDYMPNADGTGSWSPPNRGLRILALVDSGADYSVISEDFRCRIRTPMLSSKGPIIRVANSKCVRALGKCVLRIKVNELTQPFEFLVLSQCSHCVILGWDFLKLTQAEINCEHDELYLKDAPMKEEPHPVDTFHTLKDNIIPPNSIKQITVVCSDVPGVQEVAITCSKGLTLEKEIVIPASIVSLNHGRGKVWVVNGTNYAKIIPEGMKVAELSIIDNSYVCCLDGDDDYLNQKEDKCSTQNTGDLDRLVSLMDTDLSHEDRNRLLDVLRRFIGVFELQKAGPKRTSLDVKHRIDTGDHAPIRQRPYRVSPYERGVIQTEVDKMLKSGIVKPSDSPWSSPVVLVKKKDGTWRFCVDYRRLNKITRKDVYPLPRIDDTLDSLKGASVFSTMDLKSGYWQIEVDEADREKTAFVTPDGLFEFKVMPFGLCNAPATFERIMDNLLRGLKWNICLCYLDDIIVFSKTMEEHILRLEMVLNCLSKAGLTLNLEKCHFGSRRMKVLGHLIDGDGIYPDPDKVEAVRNFLRPKNVSEVRSFLGLCSYYRRFIKSFADITGPLNELLKKGKQFSWNDRQEDSFNNLKSALTSEPVLGHFDEAAPIYVHTDASGFGIGSVLVQLRDGCEQPIAYASRTLSKSEKNYSTTEKECLAVVWSISKFRPYLFGSPFSVVTDHHSLCWLANLKDPSGRLARWALRLQEYEVAVCYKNGRKHKDADCLSRSPLPDTAEETEEDILCLPVLCDVEKEQQRDPSLTKIIANCGDPNYKRFVIINNILYKKNYDPLGRPWLLVVPRTLRLEVLRSSHDAPTAGHLGFAKTYDRIRRRFFWPGLYRSVRNYVGHCRECQRRKKIPQLPPGNLKPIAPVSIPFQKIGMDLLGRFPPTRDGNRWVIVCTDYLTKYAVTKAIPTGGAVEVAKFMVNDVVLKHGAPRELITDRGRSFQAKVVNELTKMCGMSHYFTTAYHPQTNGLTERLNKTLVDMLSMYVDVDQKNWDSVLPFITFAYNTARQETTGFSPFFLVHGREAETMLDALFPYQPDYEEDEHISHLMMDAEEARQLARLQTLKAQAIDKERYDSRHKPVYYDVGDLVWVFTPVRKVGLSEKLLKKYFGPYRITKKLSDVNYEVTTVDESRRKAKYKDVVHVLRMKPYNDPETQNDEYLETVCVSTDEFKHRDDVLPKR</sequence>
<keyword evidence="3" id="KW-0548">Nucleotidyltransferase</keyword>
<dbReference type="PROSITE" id="PS50994">
    <property type="entry name" value="INTEGRASE"/>
    <property type="match status" value="1"/>
</dbReference>
<keyword evidence="5" id="KW-0255">Endonuclease</keyword>
<evidence type="ECO:0000256" key="7">
    <source>
        <dbReference type="ARBA" id="ARBA00022918"/>
    </source>
</evidence>
<feature type="region of interest" description="Disordered" evidence="9">
    <location>
        <begin position="682"/>
        <end position="702"/>
    </location>
</feature>
<dbReference type="InterPro" id="IPR001995">
    <property type="entry name" value="Peptidase_A2_cat"/>
</dbReference>
<dbReference type="Gene3D" id="1.10.340.70">
    <property type="match status" value="1"/>
</dbReference>
<dbReference type="SUPFAM" id="SSF56672">
    <property type="entry name" value="DNA/RNA polymerases"/>
    <property type="match status" value="1"/>
</dbReference>
<dbReference type="InterPro" id="IPR005162">
    <property type="entry name" value="Retrotrans_gag_dom"/>
</dbReference>
<feature type="domain" description="Peptidase A2" evidence="11">
    <location>
        <begin position="783"/>
        <end position="798"/>
    </location>
</feature>
<feature type="domain" description="CCHC-type" evidence="10">
    <location>
        <begin position="726"/>
        <end position="741"/>
    </location>
</feature>
<evidence type="ECO:0000259" key="13">
    <source>
        <dbReference type="PROSITE" id="PS50994"/>
    </source>
</evidence>
<proteinExistence type="predicted"/>
<evidence type="ECO:0000256" key="5">
    <source>
        <dbReference type="ARBA" id="ARBA00022759"/>
    </source>
</evidence>
<keyword evidence="2" id="KW-0808">Transferase</keyword>
<keyword evidence="8" id="KW-0479">Metal-binding</keyword>
<dbReference type="InterPro" id="IPR001969">
    <property type="entry name" value="Aspartic_peptidase_AS"/>
</dbReference>
<dbReference type="SUPFAM" id="SSF57756">
    <property type="entry name" value="Retrovirus zinc finger-like domains"/>
    <property type="match status" value="1"/>
</dbReference>
<dbReference type="InterPro" id="IPR001878">
    <property type="entry name" value="Znf_CCHC"/>
</dbReference>
<dbReference type="InterPro" id="IPR036397">
    <property type="entry name" value="RNaseH_sf"/>
</dbReference>
<organism evidence="14 15">
    <name type="scientific">Cordylochernes scorpioides</name>
    <dbReference type="NCBI Taxonomy" id="51811"/>
    <lineage>
        <taxon>Eukaryota</taxon>
        <taxon>Metazoa</taxon>
        <taxon>Ecdysozoa</taxon>
        <taxon>Arthropoda</taxon>
        <taxon>Chelicerata</taxon>
        <taxon>Arachnida</taxon>
        <taxon>Pseudoscorpiones</taxon>
        <taxon>Cheliferoidea</taxon>
        <taxon>Chernetidae</taxon>
        <taxon>Cordylochernes</taxon>
    </lineage>
</organism>
<evidence type="ECO:0000256" key="1">
    <source>
        <dbReference type="ARBA" id="ARBA00012493"/>
    </source>
</evidence>
<dbReference type="InterPro" id="IPR050951">
    <property type="entry name" value="Retrovirus_Pol_polyprotein"/>
</dbReference>
<evidence type="ECO:0000256" key="6">
    <source>
        <dbReference type="ARBA" id="ARBA00022801"/>
    </source>
</evidence>
<dbReference type="InterPro" id="IPR041373">
    <property type="entry name" value="RT_RNaseH"/>
</dbReference>
<evidence type="ECO:0000259" key="12">
    <source>
        <dbReference type="PROSITE" id="PS50878"/>
    </source>
</evidence>
<keyword evidence="6" id="KW-0378">Hydrolase</keyword>
<evidence type="ECO:0000256" key="3">
    <source>
        <dbReference type="ARBA" id="ARBA00022695"/>
    </source>
</evidence>
<protein>
    <recommendedName>
        <fullName evidence="1">RNA-directed DNA polymerase</fullName>
        <ecNumber evidence="1">2.7.7.49</ecNumber>
    </recommendedName>
</protein>
<dbReference type="PROSITE" id="PS50878">
    <property type="entry name" value="RT_POL"/>
    <property type="match status" value="1"/>
</dbReference>
<dbReference type="CDD" id="cd01647">
    <property type="entry name" value="RT_LTR"/>
    <property type="match status" value="1"/>
</dbReference>
<dbReference type="Pfam" id="PF17921">
    <property type="entry name" value="Integrase_H2C2"/>
    <property type="match status" value="1"/>
</dbReference>
<dbReference type="Pfam" id="PF00078">
    <property type="entry name" value="RVT_1"/>
    <property type="match status" value="1"/>
</dbReference>
<evidence type="ECO:0000256" key="8">
    <source>
        <dbReference type="PROSITE-ProRule" id="PRU00047"/>
    </source>
</evidence>
<dbReference type="InterPro" id="IPR000477">
    <property type="entry name" value="RT_dom"/>
</dbReference>
<evidence type="ECO:0000256" key="9">
    <source>
        <dbReference type="SAM" id="MobiDB-lite"/>
    </source>
</evidence>
<dbReference type="Pfam" id="PF22938">
    <property type="entry name" value="Integrase_p58_C"/>
    <property type="match status" value="1"/>
</dbReference>
<evidence type="ECO:0000259" key="10">
    <source>
        <dbReference type="PROSITE" id="PS50158"/>
    </source>
</evidence>
<dbReference type="InterPro" id="IPR043128">
    <property type="entry name" value="Rev_trsase/Diguanyl_cyclase"/>
</dbReference>
<dbReference type="PROSITE" id="PS50175">
    <property type="entry name" value="ASP_PROT_RETROV"/>
    <property type="match status" value="1"/>
</dbReference>
<dbReference type="Pfam" id="PF00665">
    <property type="entry name" value="rve"/>
    <property type="match status" value="1"/>
</dbReference>
<dbReference type="PROSITE" id="PS00141">
    <property type="entry name" value="ASP_PROTEASE"/>
    <property type="match status" value="1"/>
</dbReference>
<dbReference type="InterPro" id="IPR043502">
    <property type="entry name" value="DNA/RNA_pol_sf"/>
</dbReference>
<dbReference type="Pfam" id="PF17917">
    <property type="entry name" value="RT_RNaseH"/>
    <property type="match status" value="1"/>
</dbReference>
<evidence type="ECO:0000256" key="2">
    <source>
        <dbReference type="ARBA" id="ARBA00022679"/>
    </source>
</evidence>
<dbReference type="InterPro" id="IPR021109">
    <property type="entry name" value="Peptidase_aspartic_dom_sf"/>
</dbReference>
<dbReference type="Gene3D" id="2.40.70.10">
    <property type="entry name" value="Acid Proteases"/>
    <property type="match status" value="1"/>
</dbReference>
<evidence type="ECO:0000259" key="11">
    <source>
        <dbReference type="PROSITE" id="PS50175"/>
    </source>
</evidence>
<dbReference type="PANTHER" id="PTHR37984">
    <property type="entry name" value="PROTEIN CBG26694"/>
    <property type="match status" value="1"/>
</dbReference>
<keyword evidence="15" id="KW-1185">Reference proteome</keyword>
<dbReference type="PROSITE" id="PS50158">
    <property type="entry name" value="ZF_CCHC"/>
    <property type="match status" value="1"/>
</dbReference>
<gene>
    <name evidence="14" type="ORF">LAZ67_X004064</name>
</gene>
<dbReference type="InterPro" id="IPR041588">
    <property type="entry name" value="Integrase_H2C2"/>
</dbReference>
<dbReference type="PANTHER" id="PTHR37984:SF5">
    <property type="entry name" value="PROTEIN NYNRIN-LIKE"/>
    <property type="match status" value="1"/>
</dbReference>
<feature type="domain" description="Reverse transcriptase" evidence="12">
    <location>
        <begin position="1085"/>
        <end position="1264"/>
    </location>
</feature>
<dbReference type="Gene3D" id="3.10.10.10">
    <property type="entry name" value="HIV Type 1 Reverse Transcriptase, subunit A, domain 1"/>
    <property type="match status" value="1"/>
</dbReference>
<keyword evidence="4" id="KW-0540">Nuclease</keyword>
<dbReference type="Pfam" id="PF03732">
    <property type="entry name" value="Retrotrans_gag"/>
    <property type="match status" value="1"/>
</dbReference>
<keyword evidence="8" id="KW-0863">Zinc-finger</keyword>
<dbReference type="Gene3D" id="3.30.70.270">
    <property type="match status" value="2"/>
</dbReference>
<dbReference type="EMBL" id="CP092886">
    <property type="protein sequence ID" value="UYV84941.1"/>
    <property type="molecule type" value="Genomic_DNA"/>
</dbReference>
<dbReference type="Gene3D" id="3.30.420.10">
    <property type="entry name" value="Ribonuclease H-like superfamily/Ribonuclease H"/>
    <property type="match status" value="1"/>
</dbReference>
<feature type="domain" description="Integrase catalytic" evidence="13">
    <location>
        <begin position="1614"/>
        <end position="1777"/>
    </location>
</feature>